<keyword evidence="1" id="KW-0812">Transmembrane</keyword>
<accession>A0A811BR37</accession>
<reference evidence="2" key="1">
    <citation type="submission" date="2021-04" db="EMBL/GenBank/DDBJ databases">
        <title>Draft Genome Sequence of Pandoravirus japonicus, Isolated from the Sabaishi River of Niigata, Japan.</title>
        <authorList>
            <person name="Hosokawa N."/>
            <person name="Takahashi H."/>
            <person name="Aoki K."/>
            <person name="Takemura M."/>
        </authorList>
    </citation>
    <scope>NUCLEOTIDE SEQUENCE</scope>
</reference>
<organism evidence="2 3">
    <name type="scientific">Pandoravirus japonicus</name>
    <dbReference type="NCBI Taxonomy" id="2823154"/>
    <lineage>
        <taxon>Viruses</taxon>
        <taxon>Pandoravirus</taxon>
    </lineage>
</organism>
<dbReference type="Proteomes" id="UP001253637">
    <property type="component" value="Segment"/>
</dbReference>
<keyword evidence="1" id="KW-0472">Membrane</keyword>
<evidence type="ECO:0008006" key="4">
    <source>
        <dbReference type="Google" id="ProtNLM"/>
    </source>
</evidence>
<name>A0A811BR37_9VIRU</name>
<dbReference type="EMBL" id="LC625835">
    <property type="protein sequence ID" value="BCU03282.1"/>
    <property type="molecule type" value="Genomic_DNA"/>
</dbReference>
<sequence length="128" mass="14316">MSAGRSLPCCEALSACARRFFGLGRPETHDPLFPSSFDPHNNKRKKRGLPQKFPTRHCFPFPPFFSTLKYPMARLFYFFFCLSGSLSLFAAAVNPAKACVCLFFVPRVVVIARGRFGSCERTKIAPSA</sequence>
<proteinExistence type="predicted"/>
<evidence type="ECO:0000313" key="3">
    <source>
        <dbReference type="Proteomes" id="UP001253637"/>
    </source>
</evidence>
<keyword evidence="1" id="KW-1133">Transmembrane helix</keyword>
<evidence type="ECO:0000256" key="1">
    <source>
        <dbReference type="SAM" id="Phobius"/>
    </source>
</evidence>
<feature type="transmembrane region" description="Helical" evidence="1">
    <location>
        <begin position="75"/>
        <end position="93"/>
    </location>
</feature>
<evidence type="ECO:0000313" key="2">
    <source>
        <dbReference type="EMBL" id="BCU03282.1"/>
    </source>
</evidence>
<protein>
    <recommendedName>
        <fullName evidence="4">Transmembrane protein</fullName>
    </recommendedName>
</protein>